<keyword evidence="4 7" id="KW-1133">Transmembrane helix</keyword>
<evidence type="ECO:0000256" key="3">
    <source>
        <dbReference type="ARBA" id="ARBA00022692"/>
    </source>
</evidence>
<feature type="transmembrane region" description="Helical" evidence="7">
    <location>
        <begin position="80"/>
        <end position="102"/>
    </location>
</feature>
<feature type="transmembrane region" description="Helical" evidence="7">
    <location>
        <begin position="181"/>
        <end position="201"/>
    </location>
</feature>
<name>A0A918AEF8_9ACTN</name>
<evidence type="ECO:0000256" key="6">
    <source>
        <dbReference type="SAM" id="MobiDB-lite"/>
    </source>
</evidence>
<reference evidence="8" key="1">
    <citation type="journal article" date="2014" name="Int. J. Syst. Evol. Microbiol.">
        <title>Complete genome sequence of Corynebacterium casei LMG S-19264T (=DSM 44701T), isolated from a smear-ripened cheese.</title>
        <authorList>
            <consortium name="US DOE Joint Genome Institute (JGI-PGF)"/>
            <person name="Walter F."/>
            <person name="Albersmeier A."/>
            <person name="Kalinowski J."/>
            <person name="Ruckert C."/>
        </authorList>
    </citation>
    <scope>NUCLEOTIDE SEQUENCE</scope>
    <source>
        <strain evidence="8">CGMCC 4.7430</strain>
    </source>
</reference>
<accession>A0A918AEF8</accession>
<protein>
    <submittedName>
        <fullName evidence="8">Uncharacterized protein</fullName>
    </submittedName>
</protein>
<dbReference type="Pfam" id="PF06146">
    <property type="entry name" value="PsiE"/>
    <property type="match status" value="1"/>
</dbReference>
<dbReference type="EMBL" id="BMNK01000027">
    <property type="protein sequence ID" value="GGP18026.1"/>
    <property type="molecule type" value="Genomic_DNA"/>
</dbReference>
<feature type="transmembrane region" description="Helical" evidence="7">
    <location>
        <begin position="149"/>
        <end position="169"/>
    </location>
</feature>
<dbReference type="Proteomes" id="UP000660745">
    <property type="component" value="Unassembled WGS sequence"/>
</dbReference>
<dbReference type="GO" id="GO:0005886">
    <property type="term" value="C:plasma membrane"/>
    <property type="evidence" value="ECO:0007669"/>
    <property type="project" value="UniProtKB-SubCell"/>
</dbReference>
<proteinExistence type="predicted"/>
<feature type="transmembrane region" description="Helical" evidence="7">
    <location>
        <begin position="114"/>
        <end position="137"/>
    </location>
</feature>
<reference evidence="8" key="2">
    <citation type="submission" date="2020-09" db="EMBL/GenBank/DDBJ databases">
        <authorList>
            <person name="Sun Q."/>
            <person name="Zhou Y."/>
        </authorList>
    </citation>
    <scope>NUCLEOTIDE SEQUENCE</scope>
    <source>
        <strain evidence="8">CGMCC 4.7430</strain>
    </source>
</reference>
<sequence length="222" mass="23528">MMAGTAPDRGIRTRRTGGMGTVSYNGRRHTARSQVQPMNNPPDTPGTPGPSSLADTAAHGVAQRPENRRLLGMLAAAEHAILYLVSFALLALGVGILALMIPTIFQKGTSGAEMIIIIIEELLLVLIVLEIFVMVQTHLGGGRLQLEPFIIVGIIGVIRHILSVVVRLTVPGYPAESRQQLMELVVYAGSVFLLVAALALARWSQREPVPSAGGRGDPGSSG</sequence>
<comment type="subcellular location">
    <subcellularLocation>
        <location evidence="1">Cell membrane</location>
        <topology evidence="1">Multi-pass membrane protein</topology>
    </subcellularLocation>
</comment>
<organism evidence="8 9">
    <name type="scientific">Nonomuraea glycinis</name>
    <dbReference type="NCBI Taxonomy" id="2047744"/>
    <lineage>
        <taxon>Bacteria</taxon>
        <taxon>Bacillati</taxon>
        <taxon>Actinomycetota</taxon>
        <taxon>Actinomycetes</taxon>
        <taxon>Streptosporangiales</taxon>
        <taxon>Streptosporangiaceae</taxon>
        <taxon>Nonomuraea</taxon>
    </lineage>
</organism>
<comment type="caution">
    <text evidence="8">The sequence shown here is derived from an EMBL/GenBank/DDBJ whole genome shotgun (WGS) entry which is preliminary data.</text>
</comment>
<evidence type="ECO:0000313" key="8">
    <source>
        <dbReference type="EMBL" id="GGP18026.1"/>
    </source>
</evidence>
<evidence type="ECO:0000256" key="7">
    <source>
        <dbReference type="SAM" id="Phobius"/>
    </source>
</evidence>
<feature type="region of interest" description="Disordered" evidence="6">
    <location>
        <begin position="1"/>
        <end position="59"/>
    </location>
</feature>
<evidence type="ECO:0000256" key="2">
    <source>
        <dbReference type="ARBA" id="ARBA00022475"/>
    </source>
</evidence>
<evidence type="ECO:0000256" key="5">
    <source>
        <dbReference type="ARBA" id="ARBA00023136"/>
    </source>
</evidence>
<evidence type="ECO:0000313" key="9">
    <source>
        <dbReference type="Proteomes" id="UP000660745"/>
    </source>
</evidence>
<keyword evidence="2" id="KW-1003">Cell membrane</keyword>
<evidence type="ECO:0000256" key="1">
    <source>
        <dbReference type="ARBA" id="ARBA00004651"/>
    </source>
</evidence>
<dbReference type="AlphaFoldDB" id="A0A918AEF8"/>
<keyword evidence="5 7" id="KW-0472">Membrane</keyword>
<feature type="compositionally biased region" description="Pro residues" evidence="6">
    <location>
        <begin position="39"/>
        <end position="48"/>
    </location>
</feature>
<evidence type="ECO:0000256" key="4">
    <source>
        <dbReference type="ARBA" id="ARBA00022989"/>
    </source>
</evidence>
<gene>
    <name evidence="8" type="ORF">GCM10012278_88730</name>
</gene>
<keyword evidence="9" id="KW-1185">Reference proteome</keyword>
<keyword evidence="3 7" id="KW-0812">Transmembrane</keyword>
<dbReference type="InterPro" id="IPR020948">
    <property type="entry name" value="P_starv_induced_PsiE-like"/>
</dbReference>